<dbReference type="GO" id="GO:0015888">
    <property type="term" value="P:thiamine transport"/>
    <property type="evidence" value="ECO:0007669"/>
    <property type="project" value="TreeGrafter"/>
</dbReference>
<evidence type="ECO:0000256" key="1">
    <source>
        <dbReference type="ARBA" id="ARBA00022729"/>
    </source>
</evidence>
<dbReference type="Proteomes" id="UP000655287">
    <property type="component" value="Unassembled WGS sequence"/>
</dbReference>
<dbReference type="GO" id="GO:0030975">
    <property type="term" value="F:thiamine binding"/>
    <property type="evidence" value="ECO:0007669"/>
    <property type="project" value="TreeGrafter"/>
</dbReference>
<reference evidence="2" key="1">
    <citation type="submission" date="2021-01" db="EMBL/GenBank/DDBJ databases">
        <title>Whole genome shotgun sequence of Sphaerisporangium rufum NBRC 109079.</title>
        <authorList>
            <person name="Komaki H."/>
            <person name="Tamura T."/>
        </authorList>
    </citation>
    <scope>NUCLEOTIDE SEQUENCE</scope>
    <source>
        <strain evidence="2">NBRC 109079</strain>
    </source>
</reference>
<dbReference type="PANTHER" id="PTHR30006">
    <property type="entry name" value="THIAMINE-BINDING PERIPLASMIC PROTEIN-RELATED"/>
    <property type="match status" value="1"/>
</dbReference>
<evidence type="ECO:0000313" key="3">
    <source>
        <dbReference type="Proteomes" id="UP000655287"/>
    </source>
</evidence>
<keyword evidence="3" id="KW-1185">Reference proteome</keyword>
<keyword evidence="1" id="KW-0732">Signal</keyword>
<dbReference type="Pfam" id="PF13343">
    <property type="entry name" value="SBP_bac_6"/>
    <property type="match status" value="1"/>
</dbReference>
<dbReference type="AlphaFoldDB" id="A0A919R6I8"/>
<name>A0A919R6I8_9ACTN</name>
<organism evidence="2 3">
    <name type="scientific">Sphaerisporangium rufum</name>
    <dbReference type="NCBI Taxonomy" id="1381558"/>
    <lineage>
        <taxon>Bacteria</taxon>
        <taxon>Bacillati</taxon>
        <taxon>Actinomycetota</taxon>
        <taxon>Actinomycetes</taxon>
        <taxon>Streptosporangiales</taxon>
        <taxon>Streptosporangiaceae</taxon>
        <taxon>Sphaerisporangium</taxon>
    </lineage>
</organism>
<gene>
    <name evidence="2" type="ORF">Sru01_51600</name>
</gene>
<dbReference type="GO" id="GO:0030288">
    <property type="term" value="C:outer membrane-bounded periplasmic space"/>
    <property type="evidence" value="ECO:0007669"/>
    <property type="project" value="TreeGrafter"/>
</dbReference>
<dbReference type="Gene3D" id="3.40.190.10">
    <property type="entry name" value="Periplasmic binding protein-like II"/>
    <property type="match status" value="2"/>
</dbReference>
<dbReference type="EMBL" id="BOOU01000069">
    <property type="protein sequence ID" value="GII80178.1"/>
    <property type="molecule type" value="Genomic_DNA"/>
</dbReference>
<dbReference type="PANTHER" id="PTHR30006:SF2">
    <property type="entry name" value="ABC TRANSPORTER SUBSTRATE-BINDING PROTEIN"/>
    <property type="match status" value="1"/>
</dbReference>
<evidence type="ECO:0000313" key="2">
    <source>
        <dbReference type="EMBL" id="GII80178.1"/>
    </source>
</evidence>
<dbReference type="SUPFAM" id="SSF53850">
    <property type="entry name" value="Periplasmic binding protein-like II"/>
    <property type="match status" value="1"/>
</dbReference>
<sequence>MNPSAASLAEGFGTMERLVETARREGQLNLVGVPRDWVNFGAVMDRFSGEYGIRVNVAEPRASSAREIEVADRARPGQAPDVFDVGMDVAIANANRFAPYKVAAWQDIPDGGKDPAGHWYAGYGGMMSIGYDPRKVPAPRRMADLLRPGYAVALPGDPLRTASAFHGVMAASLRDGRPEARRGLEFFTRLRQSGAFKPPSQANALVDWDYVNAAKAAESAGDAKPEWKVVVPADAPLVSYFAQAINRRAPHPAAARLWEEFLYGDEAQNLLLKGFARPARMEAMEMKGTLDRDAARRLPAVPGTPVLLSVPETDAAKNYLKANWVRSMG</sequence>
<accession>A0A919R6I8</accession>
<dbReference type="GO" id="GO:0030976">
    <property type="term" value="F:thiamine pyrophosphate binding"/>
    <property type="evidence" value="ECO:0007669"/>
    <property type="project" value="TreeGrafter"/>
</dbReference>
<protein>
    <submittedName>
        <fullName evidence="2">ABC transporter substrate-binding protein</fullName>
    </submittedName>
</protein>
<proteinExistence type="predicted"/>
<comment type="caution">
    <text evidence="2">The sequence shown here is derived from an EMBL/GenBank/DDBJ whole genome shotgun (WGS) entry which is preliminary data.</text>
</comment>